<dbReference type="PANTHER" id="PTHR23407:SF1">
    <property type="entry name" value="5-FORMYLTETRAHYDROFOLATE CYCLO-LIGASE"/>
    <property type="match status" value="1"/>
</dbReference>
<feature type="binding site" evidence="4">
    <location>
        <begin position="136"/>
        <end position="144"/>
    </location>
    <ligand>
        <name>ATP</name>
        <dbReference type="ChEBI" id="CHEBI:30616"/>
    </ligand>
</feature>
<protein>
    <recommendedName>
        <fullName evidence="5">5-formyltetrahydrofolate cyclo-ligase</fullName>
        <ecNumber evidence="5">6.3.3.2</ecNumber>
    </recommendedName>
</protein>
<evidence type="ECO:0000256" key="1">
    <source>
        <dbReference type="ARBA" id="ARBA00010638"/>
    </source>
</evidence>
<dbReference type="GO" id="GO:0005524">
    <property type="term" value="F:ATP binding"/>
    <property type="evidence" value="ECO:0007669"/>
    <property type="project" value="UniProtKB-KW"/>
</dbReference>
<keyword evidence="5" id="KW-0460">Magnesium</keyword>
<evidence type="ECO:0000256" key="4">
    <source>
        <dbReference type="PIRSR" id="PIRSR006806-1"/>
    </source>
</evidence>
<dbReference type="EMBL" id="FUZT01000025">
    <property type="protein sequence ID" value="SKC91416.1"/>
    <property type="molecule type" value="Genomic_DNA"/>
</dbReference>
<feature type="binding site" evidence="4">
    <location>
        <begin position="5"/>
        <end position="9"/>
    </location>
    <ligand>
        <name>ATP</name>
        <dbReference type="ChEBI" id="CHEBI:30616"/>
    </ligand>
</feature>
<feature type="binding site" evidence="4">
    <location>
        <position position="56"/>
    </location>
    <ligand>
        <name>substrate</name>
    </ligand>
</feature>
<dbReference type="GO" id="GO:0030272">
    <property type="term" value="F:5-formyltetrahydrofolate cyclo-ligase activity"/>
    <property type="evidence" value="ECO:0007669"/>
    <property type="project" value="UniProtKB-EC"/>
</dbReference>
<keyword evidence="2 4" id="KW-0547">Nucleotide-binding</keyword>
<evidence type="ECO:0000256" key="5">
    <source>
        <dbReference type="RuleBase" id="RU361279"/>
    </source>
</evidence>
<keyword evidence="6" id="KW-0436">Ligase</keyword>
<evidence type="ECO:0000313" key="7">
    <source>
        <dbReference type="Proteomes" id="UP000190285"/>
    </source>
</evidence>
<dbReference type="GO" id="GO:0035999">
    <property type="term" value="P:tetrahydrofolate interconversion"/>
    <property type="evidence" value="ECO:0007669"/>
    <property type="project" value="TreeGrafter"/>
</dbReference>
<dbReference type="NCBIfam" id="TIGR02727">
    <property type="entry name" value="MTHFS_bact"/>
    <property type="match status" value="1"/>
</dbReference>
<feature type="binding site" evidence="4">
    <location>
        <position position="51"/>
    </location>
    <ligand>
        <name>substrate</name>
    </ligand>
</feature>
<evidence type="ECO:0000256" key="2">
    <source>
        <dbReference type="ARBA" id="ARBA00022741"/>
    </source>
</evidence>
<dbReference type="InterPro" id="IPR024185">
    <property type="entry name" value="FTHF_cligase-like_sf"/>
</dbReference>
<dbReference type="Gene3D" id="3.40.50.10420">
    <property type="entry name" value="NagB/RpiA/CoA transferase-like"/>
    <property type="match status" value="1"/>
</dbReference>
<evidence type="ECO:0000313" key="6">
    <source>
        <dbReference type="EMBL" id="SKC91416.1"/>
    </source>
</evidence>
<dbReference type="GO" id="GO:0046872">
    <property type="term" value="F:metal ion binding"/>
    <property type="evidence" value="ECO:0007669"/>
    <property type="project" value="UniProtKB-KW"/>
</dbReference>
<sequence length="189" mass="22156">MMDGKDVLRKNMLKKRKSMKEADAKEYSEKIISELKNQEIFQKSRNIMIYLSFNNEVDTYNLMEYCLKRGKKIIVPFTIKKERQIIPSEVRNPHEELILNSLGYKEPDIKSMREVNVENIDLVIVPGVVFDIDGNRIGFGGGYYDRFLKRLRSSTMTIALCYDYQVVDKVPVDQFDMPVKCIITEKRII</sequence>
<keyword evidence="7" id="KW-1185">Reference proteome</keyword>
<dbReference type="OrthoDB" id="9801938at2"/>
<dbReference type="GO" id="GO:0009396">
    <property type="term" value="P:folic acid-containing compound biosynthetic process"/>
    <property type="evidence" value="ECO:0007669"/>
    <property type="project" value="TreeGrafter"/>
</dbReference>
<dbReference type="PANTHER" id="PTHR23407">
    <property type="entry name" value="ATPASE INHIBITOR/5-FORMYLTETRAHYDROFOLATE CYCLO-LIGASE"/>
    <property type="match status" value="1"/>
</dbReference>
<gene>
    <name evidence="6" type="ORF">SAMN02194393_05314</name>
</gene>
<keyword evidence="3 4" id="KW-0067">ATP-binding</keyword>
<dbReference type="PIRSF" id="PIRSF006806">
    <property type="entry name" value="FTHF_cligase"/>
    <property type="match status" value="1"/>
</dbReference>
<name>A0A1T5MT69_9FIRM</name>
<dbReference type="InterPro" id="IPR037171">
    <property type="entry name" value="NagB/RpiA_transferase-like"/>
</dbReference>
<reference evidence="7" key="1">
    <citation type="submission" date="2017-02" db="EMBL/GenBank/DDBJ databases">
        <authorList>
            <person name="Varghese N."/>
            <person name="Submissions S."/>
        </authorList>
    </citation>
    <scope>NUCLEOTIDE SEQUENCE [LARGE SCALE GENOMIC DNA]</scope>
    <source>
        <strain evidence="7">M1</strain>
    </source>
</reference>
<accession>A0A1T5MT69</accession>
<dbReference type="Proteomes" id="UP000190285">
    <property type="component" value="Unassembled WGS sequence"/>
</dbReference>
<comment type="cofactor">
    <cofactor evidence="5">
        <name>Mg(2+)</name>
        <dbReference type="ChEBI" id="CHEBI:18420"/>
    </cofactor>
</comment>
<dbReference type="STRING" id="36842.SAMN02194393_05314"/>
<proteinExistence type="inferred from homology"/>
<dbReference type="AlphaFoldDB" id="A0A1T5MT69"/>
<comment type="catalytic activity">
    <reaction evidence="5">
        <text>(6S)-5-formyl-5,6,7,8-tetrahydrofolate + ATP = (6R)-5,10-methenyltetrahydrofolate + ADP + phosphate</text>
        <dbReference type="Rhea" id="RHEA:10488"/>
        <dbReference type="ChEBI" id="CHEBI:30616"/>
        <dbReference type="ChEBI" id="CHEBI:43474"/>
        <dbReference type="ChEBI" id="CHEBI:57455"/>
        <dbReference type="ChEBI" id="CHEBI:57457"/>
        <dbReference type="ChEBI" id="CHEBI:456216"/>
        <dbReference type="EC" id="6.3.3.2"/>
    </reaction>
</comment>
<dbReference type="Pfam" id="PF01812">
    <property type="entry name" value="5-FTHF_cyc-lig"/>
    <property type="match status" value="1"/>
</dbReference>
<evidence type="ECO:0000256" key="3">
    <source>
        <dbReference type="ARBA" id="ARBA00022840"/>
    </source>
</evidence>
<dbReference type="RefSeq" id="WP_079495885.1">
    <property type="nucleotide sequence ID" value="NZ_FUZT01000025.1"/>
</dbReference>
<keyword evidence="5" id="KW-0479">Metal-binding</keyword>
<dbReference type="EC" id="6.3.3.2" evidence="5"/>
<organism evidence="6 7">
    <name type="scientific">Maledivibacter halophilus</name>
    <dbReference type="NCBI Taxonomy" id="36842"/>
    <lineage>
        <taxon>Bacteria</taxon>
        <taxon>Bacillati</taxon>
        <taxon>Bacillota</taxon>
        <taxon>Clostridia</taxon>
        <taxon>Peptostreptococcales</taxon>
        <taxon>Caminicellaceae</taxon>
        <taxon>Maledivibacter</taxon>
    </lineage>
</organism>
<comment type="similarity">
    <text evidence="1 5">Belongs to the 5-formyltetrahydrofolate cyclo-ligase family.</text>
</comment>
<dbReference type="InterPro" id="IPR002698">
    <property type="entry name" value="FTHF_cligase"/>
</dbReference>
<dbReference type="SUPFAM" id="SSF100950">
    <property type="entry name" value="NagB/RpiA/CoA transferase-like"/>
    <property type="match status" value="1"/>
</dbReference>